<keyword evidence="1" id="KW-0812">Transmembrane</keyword>
<proteinExistence type="predicted"/>
<dbReference type="Proteomes" id="UP000177953">
    <property type="component" value="Unassembled WGS sequence"/>
</dbReference>
<accession>A0A1F6MCM4</accession>
<sequence length="104" mass="11783">MGWKLYRPAGERERLAKEREQQERYQEKLYFGYFLLWGAVSVAVGAIGCYCYIHMPSWSFALSRLIWGIVGFLGTASSLVWLLCLYLSSTETKAPQPPSDPSPG</sequence>
<gene>
    <name evidence="2" type="ORF">A2754_01210</name>
</gene>
<evidence type="ECO:0000313" key="3">
    <source>
        <dbReference type="Proteomes" id="UP000177953"/>
    </source>
</evidence>
<feature type="transmembrane region" description="Helical" evidence="1">
    <location>
        <begin position="30"/>
        <end position="53"/>
    </location>
</feature>
<protein>
    <submittedName>
        <fullName evidence="2">Uncharacterized protein</fullName>
    </submittedName>
</protein>
<keyword evidence="1" id="KW-0472">Membrane</keyword>
<evidence type="ECO:0000256" key="1">
    <source>
        <dbReference type="SAM" id="Phobius"/>
    </source>
</evidence>
<comment type="caution">
    <text evidence="2">The sequence shown here is derived from an EMBL/GenBank/DDBJ whole genome shotgun (WGS) entry which is preliminary data.</text>
</comment>
<feature type="transmembrane region" description="Helical" evidence="1">
    <location>
        <begin position="65"/>
        <end position="88"/>
    </location>
</feature>
<keyword evidence="1" id="KW-1133">Transmembrane helix</keyword>
<evidence type="ECO:0000313" key="2">
    <source>
        <dbReference type="EMBL" id="OGH69374.1"/>
    </source>
</evidence>
<reference evidence="2 3" key="1">
    <citation type="journal article" date="2016" name="Nat. Commun.">
        <title>Thousands of microbial genomes shed light on interconnected biogeochemical processes in an aquifer system.</title>
        <authorList>
            <person name="Anantharaman K."/>
            <person name="Brown C.T."/>
            <person name="Hug L.A."/>
            <person name="Sharon I."/>
            <person name="Castelle C.J."/>
            <person name="Probst A.J."/>
            <person name="Thomas B.C."/>
            <person name="Singh A."/>
            <person name="Wilkins M.J."/>
            <person name="Karaoz U."/>
            <person name="Brodie E.L."/>
            <person name="Williams K.H."/>
            <person name="Hubbard S.S."/>
            <person name="Banfield J.F."/>
        </authorList>
    </citation>
    <scope>NUCLEOTIDE SEQUENCE [LARGE SCALE GENOMIC DNA]</scope>
</reference>
<dbReference type="EMBL" id="MFPU01000049">
    <property type="protein sequence ID" value="OGH69374.1"/>
    <property type="molecule type" value="Genomic_DNA"/>
</dbReference>
<organism evidence="2 3">
    <name type="scientific">Candidatus Magasanikbacteria bacterium RIFCSPHIGHO2_01_FULL_47_8</name>
    <dbReference type="NCBI Taxonomy" id="1798673"/>
    <lineage>
        <taxon>Bacteria</taxon>
        <taxon>Candidatus Magasanikiibacteriota</taxon>
    </lineage>
</organism>
<dbReference type="AlphaFoldDB" id="A0A1F6MCM4"/>
<name>A0A1F6MCM4_9BACT</name>